<dbReference type="GO" id="GO:0006355">
    <property type="term" value="P:regulation of DNA-templated transcription"/>
    <property type="evidence" value="ECO:0007669"/>
    <property type="project" value="InterPro"/>
</dbReference>
<name>A0A4R1BSU9_9ACTN</name>
<dbReference type="Proteomes" id="UP000295244">
    <property type="component" value="Unassembled WGS sequence"/>
</dbReference>
<sequence>MANRNVTLSLPEELLKEAKVLAARRESSLSALLAGALREMIDRESGYALAREEELFELERGFDLGTHGEITWSREEAHERR</sequence>
<keyword evidence="2" id="KW-1185">Reference proteome</keyword>
<proteinExistence type="predicted"/>
<accession>A0A4R1BSU9</accession>
<gene>
    <name evidence="1" type="ORF">E0L93_01780</name>
</gene>
<protein>
    <submittedName>
        <fullName evidence="1">Ribbon-helix-helix protein, CopG family</fullName>
    </submittedName>
</protein>
<comment type="caution">
    <text evidence="1">The sequence shown here is derived from an EMBL/GenBank/DDBJ whole genome shotgun (WGS) entry which is preliminary data.</text>
</comment>
<reference evidence="1 2" key="1">
    <citation type="submission" date="2019-03" db="EMBL/GenBank/DDBJ databases">
        <title>Whole genome sequence of a novel Rubrobacter taiwanensis strain, isolated from Yellowstone National Park.</title>
        <authorList>
            <person name="Freed S."/>
            <person name="Ramaley R.F."/>
            <person name="Kyndt J.A."/>
        </authorList>
    </citation>
    <scope>NUCLEOTIDE SEQUENCE [LARGE SCALE GENOMIC DNA]</scope>
    <source>
        <strain evidence="1 2">Yellowstone</strain>
    </source>
</reference>
<dbReference type="InterPro" id="IPR010985">
    <property type="entry name" value="Ribbon_hlx_hlx"/>
</dbReference>
<evidence type="ECO:0000313" key="1">
    <source>
        <dbReference type="EMBL" id="TCJ20315.1"/>
    </source>
</evidence>
<dbReference type="SUPFAM" id="SSF47598">
    <property type="entry name" value="Ribbon-helix-helix"/>
    <property type="match status" value="1"/>
</dbReference>
<dbReference type="AlphaFoldDB" id="A0A4R1BSU9"/>
<organism evidence="1 2">
    <name type="scientific">Rubrobacter taiwanensis</name>
    <dbReference type="NCBI Taxonomy" id="185139"/>
    <lineage>
        <taxon>Bacteria</taxon>
        <taxon>Bacillati</taxon>
        <taxon>Actinomycetota</taxon>
        <taxon>Rubrobacteria</taxon>
        <taxon>Rubrobacterales</taxon>
        <taxon>Rubrobacteraceae</taxon>
        <taxon>Rubrobacter</taxon>
    </lineage>
</organism>
<evidence type="ECO:0000313" key="2">
    <source>
        <dbReference type="Proteomes" id="UP000295244"/>
    </source>
</evidence>
<dbReference type="EMBL" id="SKBU01000004">
    <property type="protein sequence ID" value="TCJ20315.1"/>
    <property type="molecule type" value="Genomic_DNA"/>
</dbReference>